<feature type="compositionally biased region" description="Polar residues" evidence="1">
    <location>
        <begin position="255"/>
        <end position="270"/>
    </location>
</feature>
<dbReference type="AlphaFoldDB" id="A0A2J6RTP7"/>
<dbReference type="OrthoDB" id="2331100at2759"/>
<keyword evidence="2" id="KW-0812">Transmembrane</keyword>
<dbReference type="Proteomes" id="UP000235786">
    <property type="component" value="Unassembled WGS sequence"/>
</dbReference>
<name>A0A2J6RTP7_HYAVF</name>
<accession>A0A2J6RTP7</accession>
<evidence type="ECO:0008006" key="6">
    <source>
        <dbReference type="Google" id="ProtNLM"/>
    </source>
</evidence>
<sequence length="412" mass="44023">MFLNIAVVFSTVLLSSSLVFADGPTSTSTAAAGATHIVAAGVDGFNFLPQETYANVGDVIEFQFYPLNHSVVRASYGNEPCVPYEYTTPGQLGFYSGFMPVNQALSNPPSFQVTINDTAPIFFYCSQTDACFQGMVGVINPNATQTFKSQMAYALNATVEFSPEQTFLPEALPTTSFSRTTTYTGATAPPTVAPATTTSAVPLPTKSSSLPTGAIIGIAIGGVALLALAAALLYMCGRQKTVKDMLRQSQPPPNHNSYQPQPSSPGFSEANYANIQKEPNMAVSQDLHHSAQSFAPPTERSMSPPVDEHSGMMGMHPLHAGARGYSPGFMSPGLISPDTPGYPSPVYTDSLRHEIGGLQGVRPYNPNETGPHELAVPTPHTSPQEQNEHRPFSYTDSESGYTRPEKSESDTY</sequence>
<dbReference type="Gene3D" id="2.60.40.420">
    <property type="entry name" value="Cupredoxins - blue copper proteins"/>
    <property type="match status" value="1"/>
</dbReference>
<keyword evidence="2" id="KW-1133">Transmembrane helix</keyword>
<dbReference type="PANTHER" id="PTHR34883">
    <property type="entry name" value="SERINE-RICH PROTEIN, PUTATIVE-RELATED-RELATED"/>
    <property type="match status" value="1"/>
</dbReference>
<organism evidence="4 5">
    <name type="scientific">Hyaloscypha variabilis (strain UAMH 11265 / GT02V1 / F)</name>
    <name type="common">Meliniomyces variabilis</name>
    <dbReference type="NCBI Taxonomy" id="1149755"/>
    <lineage>
        <taxon>Eukaryota</taxon>
        <taxon>Fungi</taxon>
        <taxon>Dikarya</taxon>
        <taxon>Ascomycota</taxon>
        <taxon>Pezizomycotina</taxon>
        <taxon>Leotiomycetes</taxon>
        <taxon>Helotiales</taxon>
        <taxon>Hyaloscyphaceae</taxon>
        <taxon>Hyaloscypha</taxon>
        <taxon>Hyaloscypha variabilis</taxon>
    </lineage>
</organism>
<feature type="transmembrane region" description="Helical" evidence="2">
    <location>
        <begin position="214"/>
        <end position="237"/>
    </location>
</feature>
<dbReference type="SUPFAM" id="SSF49503">
    <property type="entry name" value="Cupredoxins"/>
    <property type="match status" value="1"/>
</dbReference>
<feature type="region of interest" description="Disordered" evidence="1">
    <location>
        <begin position="244"/>
        <end position="270"/>
    </location>
</feature>
<feature type="region of interest" description="Disordered" evidence="1">
    <location>
        <begin position="357"/>
        <end position="412"/>
    </location>
</feature>
<proteinExistence type="predicted"/>
<gene>
    <name evidence="4" type="ORF">L207DRAFT_582311</name>
</gene>
<dbReference type="PANTHER" id="PTHR34883:SF19">
    <property type="entry name" value="EXTRACELLULAR SERINE-RICH PROTEIN"/>
    <property type="match status" value="1"/>
</dbReference>
<feature type="signal peptide" evidence="3">
    <location>
        <begin position="1"/>
        <end position="21"/>
    </location>
</feature>
<keyword evidence="2" id="KW-0472">Membrane</keyword>
<feature type="compositionally biased region" description="Basic and acidic residues" evidence="1">
    <location>
        <begin position="403"/>
        <end position="412"/>
    </location>
</feature>
<evidence type="ECO:0000313" key="5">
    <source>
        <dbReference type="Proteomes" id="UP000235786"/>
    </source>
</evidence>
<evidence type="ECO:0000256" key="3">
    <source>
        <dbReference type="SAM" id="SignalP"/>
    </source>
</evidence>
<feature type="region of interest" description="Disordered" evidence="1">
    <location>
        <begin position="284"/>
        <end position="319"/>
    </location>
</feature>
<evidence type="ECO:0000256" key="1">
    <source>
        <dbReference type="SAM" id="MobiDB-lite"/>
    </source>
</evidence>
<protein>
    <recommendedName>
        <fullName evidence="6">Cupredoxin</fullName>
    </recommendedName>
</protein>
<keyword evidence="3" id="KW-0732">Signal</keyword>
<dbReference type="EMBL" id="KZ613944">
    <property type="protein sequence ID" value="PMD41889.1"/>
    <property type="molecule type" value="Genomic_DNA"/>
</dbReference>
<keyword evidence="5" id="KW-1185">Reference proteome</keyword>
<evidence type="ECO:0000313" key="4">
    <source>
        <dbReference type="EMBL" id="PMD41889.1"/>
    </source>
</evidence>
<dbReference type="InterPro" id="IPR008972">
    <property type="entry name" value="Cupredoxin"/>
</dbReference>
<feature type="chain" id="PRO_5014327147" description="Cupredoxin" evidence="3">
    <location>
        <begin position="22"/>
        <end position="412"/>
    </location>
</feature>
<evidence type="ECO:0000256" key="2">
    <source>
        <dbReference type="SAM" id="Phobius"/>
    </source>
</evidence>
<dbReference type="InterPro" id="IPR052953">
    <property type="entry name" value="Ser-rich/MCO-related"/>
</dbReference>
<reference evidence="4 5" key="1">
    <citation type="submission" date="2016-04" db="EMBL/GenBank/DDBJ databases">
        <title>A degradative enzymes factory behind the ericoid mycorrhizal symbiosis.</title>
        <authorList>
            <consortium name="DOE Joint Genome Institute"/>
            <person name="Martino E."/>
            <person name="Morin E."/>
            <person name="Grelet G."/>
            <person name="Kuo A."/>
            <person name="Kohler A."/>
            <person name="Daghino S."/>
            <person name="Barry K."/>
            <person name="Choi C."/>
            <person name="Cichocki N."/>
            <person name="Clum A."/>
            <person name="Copeland A."/>
            <person name="Hainaut M."/>
            <person name="Haridas S."/>
            <person name="Labutti K."/>
            <person name="Lindquist E."/>
            <person name="Lipzen A."/>
            <person name="Khouja H.-R."/>
            <person name="Murat C."/>
            <person name="Ohm R."/>
            <person name="Olson A."/>
            <person name="Spatafora J."/>
            <person name="Veneault-Fourrey C."/>
            <person name="Henrissat B."/>
            <person name="Grigoriev I."/>
            <person name="Martin F."/>
            <person name="Perotto S."/>
        </authorList>
    </citation>
    <scope>NUCLEOTIDE SEQUENCE [LARGE SCALE GENOMIC DNA]</scope>
    <source>
        <strain evidence="4 5">F</strain>
    </source>
</reference>
<dbReference type="CDD" id="cd00920">
    <property type="entry name" value="Cupredoxin"/>
    <property type="match status" value="1"/>
</dbReference>